<reference evidence="2" key="1">
    <citation type="journal article" date="2019" name="Int. J. Syst. Evol. Microbiol.">
        <title>The Global Catalogue of Microorganisms (GCM) 10K type strain sequencing project: providing services to taxonomists for standard genome sequencing and annotation.</title>
        <authorList>
            <consortium name="The Broad Institute Genomics Platform"/>
            <consortium name="The Broad Institute Genome Sequencing Center for Infectious Disease"/>
            <person name="Wu L."/>
            <person name="Ma J."/>
        </authorList>
    </citation>
    <scope>NUCLEOTIDE SEQUENCE [LARGE SCALE GENOMIC DNA]</scope>
    <source>
        <strain evidence="2">CGMCC 1.10188</strain>
    </source>
</reference>
<sequence>MDKPAPIGVGLQYNPEILDWFPFESQPVDLFEVLLDAIMGPLDSPWIFRPGQERRTRALGDRTPLLAHSNYGCEFGFGPLEDSPAVRRHVALAQAINSPWVADHCFYGDASWLDIWSSPVQFSRPEIIRVADRARRLQDLYGMPLAHENAAYYMPTPGGQMREAEFMARMVERAGTWLHLDLHNVYTNSVNLTGYDARDYLDTIPLDRVLCIHLAGGSWYDGLYHDWHDSTVPEPVWEMLDVVLARTLPSAVILEFQGRAHHPQTRELGGADDEAMIRGDLIRAKTAWDAAAARHGLSVAGRAAARETV</sequence>
<dbReference type="Pfam" id="PF05114">
    <property type="entry name" value="MbnB_TglH_ChrH"/>
    <property type="match status" value="1"/>
</dbReference>
<protein>
    <recommendedName>
        <fullName evidence="3">DUF692 domain-containing protein</fullName>
    </recommendedName>
</protein>
<evidence type="ECO:0000313" key="1">
    <source>
        <dbReference type="EMBL" id="GGB26193.1"/>
    </source>
</evidence>
<evidence type="ECO:0000313" key="2">
    <source>
        <dbReference type="Proteomes" id="UP000603352"/>
    </source>
</evidence>
<dbReference type="PANTHER" id="PTHR42194:SF1">
    <property type="entry name" value="UPF0276 PROTEIN HI_1600"/>
    <property type="match status" value="1"/>
</dbReference>
<dbReference type="Proteomes" id="UP000603352">
    <property type="component" value="Unassembled WGS sequence"/>
</dbReference>
<name>A0ABQ1I9A6_9PROT</name>
<dbReference type="EMBL" id="BMDZ01000002">
    <property type="protein sequence ID" value="GGB26193.1"/>
    <property type="molecule type" value="Genomic_DNA"/>
</dbReference>
<dbReference type="InterPro" id="IPR036237">
    <property type="entry name" value="Xyl_isomerase-like_sf"/>
</dbReference>
<dbReference type="Gene3D" id="3.20.20.150">
    <property type="entry name" value="Divalent-metal-dependent TIM barrel enzymes"/>
    <property type="match status" value="1"/>
</dbReference>
<proteinExistence type="predicted"/>
<dbReference type="RefSeq" id="WP_188574393.1">
    <property type="nucleotide sequence ID" value="NZ_BMDZ01000002.1"/>
</dbReference>
<dbReference type="PANTHER" id="PTHR42194">
    <property type="entry name" value="UPF0276 PROTEIN HI_1600"/>
    <property type="match status" value="1"/>
</dbReference>
<comment type="caution">
    <text evidence="1">The sequence shown here is derived from an EMBL/GenBank/DDBJ whole genome shotgun (WGS) entry which is preliminary data.</text>
</comment>
<gene>
    <name evidence="1" type="ORF">GCM10011505_04290</name>
</gene>
<evidence type="ECO:0008006" key="3">
    <source>
        <dbReference type="Google" id="ProtNLM"/>
    </source>
</evidence>
<keyword evidence="2" id="KW-1185">Reference proteome</keyword>
<dbReference type="InterPro" id="IPR007801">
    <property type="entry name" value="MbnB/TglH/ChrH"/>
</dbReference>
<accession>A0ABQ1I9A6</accession>
<dbReference type="SUPFAM" id="SSF51658">
    <property type="entry name" value="Xylose isomerase-like"/>
    <property type="match status" value="1"/>
</dbReference>
<organism evidence="1 2">
    <name type="scientific">Tistrella bauzanensis</name>
    <dbReference type="NCBI Taxonomy" id="657419"/>
    <lineage>
        <taxon>Bacteria</taxon>
        <taxon>Pseudomonadati</taxon>
        <taxon>Pseudomonadota</taxon>
        <taxon>Alphaproteobacteria</taxon>
        <taxon>Geminicoccales</taxon>
        <taxon>Geminicoccaceae</taxon>
        <taxon>Tistrella</taxon>
    </lineage>
</organism>